<organism evidence="7 8">
    <name type="scientific">Candidatus Nitrospira kreftii</name>
    <dbReference type="NCBI Taxonomy" id="2652173"/>
    <lineage>
        <taxon>Bacteria</taxon>
        <taxon>Pseudomonadati</taxon>
        <taxon>Nitrospirota</taxon>
        <taxon>Nitrospiria</taxon>
        <taxon>Nitrospirales</taxon>
        <taxon>Nitrospiraceae</taxon>
        <taxon>Nitrospira</taxon>
    </lineage>
</organism>
<feature type="compositionally biased region" description="Basic and acidic residues" evidence="5">
    <location>
        <begin position="1"/>
        <end position="17"/>
    </location>
</feature>
<protein>
    <recommendedName>
        <fullName evidence="9">Flagellar biosynthesis protein FlgM</fullName>
    </recommendedName>
</protein>
<dbReference type="InterPro" id="IPR007343">
    <property type="entry name" value="Uncharacterised_pept_Zn_put"/>
</dbReference>
<dbReference type="Proteomes" id="UP000593737">
    <property type="component" value="Chromosome"/>
</dbReference>
<dbReference type="EMBL" id="CP047423">
    <property type="protein sequence ID" value="QPD05012.1"/>
    <property type="molecule type" value="Genomic_DNA"/>
</dbReference>
<evidence type="ECO:0000256" key="5">
    <source>
        <dbReference type="SAM" id="MobiDB-lite"/>
    </source>
</evidence>
<evidence type="ECO:0000256" key="6">
    <source>
        <dbReference type="SAM" id="Phobius"/>
    </source>
</evidence>
<evidence type="ECO:0000256" key="3">
    <source>
        <dbReference type="ARBA" id="ARBA00022989"/>
    </source>
</evidence>
<dbReference type="Pfam" id="PF04228">
    <property type="entry name" value="Zn_peptidase"/>
    <property type="match status" value="1"/>
</dbReference>
<dbReference type="GO" id="GO:0016020">
    <property type="term" value="C:membrane"/>
    <property type="evidence" value="ECO:0007669"/>
    <property type="project" value="UniProtKB-SubCell"/>
</dbReference>
<evidence type="ECO:0000313" key="7">
    <source>
        <dbReference type="EMBL" id="QPD05012.1"/>
    </source>
</evidence>
<accession>A0A7S8IZC6</accession>
<proteinExistence type="predicted"/>
<dbReference type="PANTHER" id="PTHR30168:SF0">
    <property type="entry name" value="INNER MEMBRANE PROTEIN"/>
    <property type="match status" value="1"/>
</dbReference>
<gene>
    <name evidence="7" type="ORF">Nkreftii_002786</name>
</gene>
<sequence>MRIEGQRGSDNVEDRRGMGPARIGGRGGLGIGTIVLVLAVSYFTGANPLTVFNMINGVQSVTETMSPSAPSESGPVGAPSDQLGRFASVVLADTETTWRMLLGPRYEDPRMVLFTGAVQSACGTTSSAVGPFYCPNDHRVYLDLAFFDEMAHRLGAAGDFAQAYVIAHEVGHHVQNLLGVAEKVHRLQRQVSEAEGNALSVRMELQADCYAGVWGYHAKQERNLIEPGDFEEGLRAAAAIGDDRLQKMSRGHVQPESWTHGSSEQRMTWLKRGLESGDPAVCNSFEESRL</sequence>
<dbReference type="AlphaFoldDB" id="A0A7S8IZC6"/>
<dbReference type="KEGG" id="nkf:Nkreftii_002786"/>
<keyword evidence="2 6" id="KW-0812">Transmembrane</keyword>
<evidence type="ECO:0000256" key="2">
    <source>
        <dbReference type="ARBA" id="ARBA00022692"/>
    </source>
</evidence>
<reference evidence="7 8" key="1">
    <citation type="journal article" date="2020" name="ISME J.">
        <title>Enrichment and physiological characterization of a novel comammox Nitrospira indicates ammonium inhibition of complete nitrification.</title>
        <authorList>
            <person name="Sakoula D."/>
            <person name="Koch H."/>
            <person name="Frank J."/>
            <person name="Jetten M.S.M."/>
            <person name="van Kessel M.A.H.J."/>
            <person name="Lucker S."/>
        </authorList>
    </citation>
    <scope>NUCLEOTIDE SEQUENCE [LARGE SCALE GENOMIC DNA]</scope>
    <source>
        <strain evidence="7">Comreactor17</strain>
    </source>
</reference>
<evidence type="ECO:0008006" key="9">
    <source>
        <dbReference type="Google" id="ProtNLM"/>
    </source>
</evidence>
<name>A0A7S8IZC6_9BACT</name>
<feature type="transmembrane region" description="Helical" evidence="6">
    <location>
        <begin position="23"/>
        <end position="43"/>
    </location>
</feature>
<keyword evidence="4 6" id="KW-0472">Membrane</keyword>
<feature type="region of interest" description="Disordered" evidence="5">
    <location>
        <begin position="1"/>
        <end position="23"/>
    </location>
</feature>
<comment type="subcellular location">
    <subcellularLocation>
        <location evidence="1">Membrane</location>
        <topology evidence="1">Single-pass membrane protein</topology>
    </subcellularLocation>
</comment>
<keyword evidence="3 6" id="KW-1133">Transmembrane helix</keyword>
<evidence type="ECO:0000256" key="1">
    <source>
        <dbReference type="ARBA" id="ARBA00004167"/>
    </source>
</evidence>
<evidence type="ECO:0000256" key="4">
    <source>
        <dbReference type="ARBA" id="ARBA00023136"/>
    </source>
</evidence>
<dbReference type="PANTHER" id="PTHR30168">
    <property type="entry name" value="PUTATIVE MEMBRANE PROTEIN YPFJ"/>
    <property type="match status" value="1"/>
</dbReference>
<evidence type="ECO:0000313" key="8">
    <source>
        <dbReference type="Proteomes" id="UP000593737"/>
    </source>
</evidence>